<evidence type="ECO:0000313" key="1">
    <source>
        <dbReference type="EMBL" id="TLP55486.1"/>
    </source>
</evidence>
<organism evidence="1 2">
    <name type="scientific">Parasedimentitalea maritima</name>
    <dbReference type="NCBI Taxonomy" id="2578117"/>
    <lineage>
        <taxon>Bacteria</taxon>
        <taxon>Pseudomonadati</taxon>
        <taxon>Pseudomonadota</taxon>
        <taxon>Alphaproteobacteria</taxon>
        <taxon>Rhodobacterales</taxon>
        <taxon>Paracoccaceae</taxon>
        <taxon>Parasedimentitalea</taxon>
    </lineage>
</organism>
<accession>A0ABY2UNJ4</accession>
<proteinExistence type="predicted"/>
<dbReference type="InterPro" id="IPR041893">
    <property type="entry name" value="ArdA_dom3"/>
</dbReference>
<dbReference type="RefSeq" id="WP_138165364.1">
    <property type="nucleotide sequence ID" value="NZ_VAUA01000015.1"/>
</dbReference>
<dbReference type="InterPro" id="IPR009899">
    <property type="entry name" value="ArdA"/>
</dbReference>
<protein>
    <submittedName>
        <fullName evidence="1">Antirestriction protein ArdA</fullName>
    </submittedName>
</protein>
<evidence type="ECO:0000313" key="2">
    <source>
        <dbReference type="Proteomes" id="UP000305041"/>
    </source>
</evidence>
<reference evidence="1 2" key="1">
    <citation type="submission" date="2019-05" db="EMBL/GenBank/DDBJ databases">
        <title>Draft genome sequence of Pelagicola sp. DSW4-44.</title>
        <authorList>
            <person name="Oh J."/>
        </authorList>
    </citation>
    <scope>NUCLEOTIDE SEQUENCE [LARGE SCALE GENOMIC DNA]</scope>
    <source>
        <strain evidence="1 2">DSW4-44</strain>
    </source>
</reference>
<dbReference type="Proteomes" id="UP000305041">
    <property type="component" value="Unassembled WGS sequence"/>
</dbReference>
<sequence>MTQLYAQPYDLSATGFYFKTTEEFAVKSAALRNDYGEPVEEFEIQFIDGEEIDYDLAGAMGLNQVNFAQYLSAVDNCDDEEKRTVIIAVGECGYTFEADLDPTRFDVEIFEIASMRDLAEQFVDEGLFGEVPEAFQNYIDYDAIARDLAVEYSEIVIAGVNYIYACR</sequence>
<dbReference type="Gene3D" id="1.10.10.1190">
    <property type="entry name" value="Antirestriction protein ArdA, domain 3"/>
    <property type="match status" value="1"/>
</dbReference>
<dbReference type="Pfam" id="PF07275">
    <property type="entry name" value="ArdA"/>
    <property type="match status" value="1"/>
</dbReference>
<dbReference type="EMBL" id="VAUA01000015">
    <property type="protein sequence ID" value="TLP55486.1"/>
    <property type="molecule type" value="Genomic_DNA"/>
</dbReference>
<keyword evidence="2" id="KW-1185">Reference proteome</keyword>
<gene>
    <name evidence="1" type="ORF">FEE96_22475</name>
</gene>
<name>A0ABY2UNJ4_9RHOB</name>
<comment type="caution">
    <text evidence="1">The sequence shown here is derived from an EMBL/GenBank/DDBJ whole genome shotgun (WGS) entry which is preliminary data.</text>
</comment>